<dbReference type="RefSeq" id="WP_197705475.1">
    <property type="nucleotide sequence ID" value="NZ_AP018316.1"/>
</dbReference>
<organism evidence="2 3">
    <name type="scientific">Dolichospermum compactum NIES-806</name>
    <dbReference type="NCBI Taxonomy" id="1973481"/>
    <lineage>
        <taxon>Bacteria</taxon>
        <taxon>Bacillati</taxon>
        <taxon>Cyanobacteriota</taxon>
        <taxon>Cyanophyceae</taxon>
        <taxon>Nostocales</taxon>
        <taxon>Aphanizomenonaceae</taxon>
        <taxon>Dolichospermum</taxon>
        <taxon>Dolichospermum compactum</taxon>
    </lineage>
</organism>
<evidence type="ECO:0000256" key="1">
    <source>
        <dbReference type="SAM" id="Phobius"/>
    </source>
</evidence>
<dbReference type="Proteomes" id="UP000218702">
    <property type="component" value="Chromosome"/>
</dbReference>
<accession>A0A1Z4V9I5</accession>
<sequence length="63" mass="7617">MIVYLAWVDIYLRLHSFFFVSLGYLYRCIPGKIKYQTLLFMTFISALMLVQQWINYGQDKWLG</sequence>
<name>A0A1Z4V9I5_9CYAN</name>
<dbReference type="EMBL" id="AP018316">
    <property type="protein sequence ID" value="BAZ88226.1"/>
    <property type="molecule type" value="Genomic_DNA"/>
</dbReference>
<keyword evidence="1" id="KW-1133">Transmembrane helix</keyword>
<dbReference type="KEGG" id="dcm:NIES806_44620"/>
<keyword evidence="1" id="KW-0812">Transmembrane</keyword>
<evidence type="ECO:0000313" key="3">
    <source>
        <dbReference type="Proteomes" id="UP000218702"/>
    </source>
</evidence>
<reference evidence="2 3" key="1">
    <citation type="submission" date="2017-06" db="EMBL/GenBank/DDBJ databases">
        <title>Genome sequencing of cyanobaciteial culture collection at National Institute for Environmental Studies (NIES).</title>
        <authorList>
            <person name="Hirose Y."/>
            <person name="Shimura Y."/>
            <person name="Fujisawa T."/>
            <person name="Nakamura Y."/>
            <person name="Kawachi M."/>
        </authorList>
    </citation>
    <scope>NUCLEOTIDE SEQUENCE [LARGE SCALE GENOMIC DNA]</scope>
    <source>
        <strain evidence="2 3">NIES-806</strain>
    </source>
</reference>
<feature type="transmembrane region" description="Helical" evidence="1">
    <location>
        <begin position="38"/>
        <end position="54"/>
    </location>
</feature>
<evidence type="ECO:0000313" key="2">
    <source>
        <dbReference type="EMBL" id="BAZ88226.1"/>
    </source>
</evidence>
<keyword evidence="3" id="KW-1185">Reference proteome</keyword>
<protein>
    <submittedName>
        <fullName evidence="2">Uncharacterized protein</fullName>
    </submittedName>
</protein>
<proteinExistence type="predicted"/>
<feature type="transmembrane region" description="Helical" evidence="1">
    <location>
        <begin position="6"/>
        <end position="26"/>
    </location>
</feature>
<gene>
    <name evidence="2" type="ORF">NIES806_44620</name>
</gene>
<keyword evidence="1" id="KW-0472">Membrane</keyword>
<dbReference type="AlphaFoldDB" id="A0A1Z4V9I5"/>